<dbReference type="EMBL" id="BAABME010017480">
    <property type="protein sequence ID" value="GAA0150234.1"/>
    <property type="molecule type" value="Genomic_DNA"/>
</dbReference>
<organism evidence="1 2">
    <name type="scientific">Lithospermum erythrorhizon</name>
    <name type="common">Purple gromwell</name>
    <name type="synonym">Lithospermum officinale var. erythrorhizon</name>
    <dbReference type="NCBI Taxonomy" id="34254"/>
    <lineage>
        <taxon>Eukaryota</taxon>
        <taxon>Viridiplantae</taxon>
        <taxon>Streptophyta</taxon>
        <taxon>Embryophyta</taxon>
        <taxon>Tracheophyta</taxon>
        <taxon>Spermatophyta</taxon>
        <taxon>Magnoliopsida</taxon>
        <taxon>eudicotyledons</taxon>
        <taxon>Gunneridae</taxon>
        <taxon>Pentapetalae</taxon>
        <taxon>asterids</taxon>
        <taxon>lamiids</taxon>
        <taxon>Boraginales</taxon>
        <taxon>Boraginaceae</taxon>
        <taxon>Boraginoideae</taxon>
        <taxon>Lithospermeae</taxon>
        <taxon>Lithospermum</taxon>
    </lineage>
</organism>
<name>A0AAV3PF13_LITER</name>
<sequence>MPSVRIDSSTNMDNNQNMCGENEQQHALATMPPLVDGDLRNPQPADIEAIIQHWLQQERMAWGVEREEHDQARSSRARHPPHQLQLYYIENGESYSDTKDMNPMFVMPAPRQRVNAQKPSVHSDPIVAAMQQQLNDFKNFMETEFPASITPIAQ</sequence>
<proteinExistence type="predicted"/>
<protein>
    <submittedName>
        <fullName evidence="1">Uncharacterized protein</fullName>
    </submittedName>
</protein>
<evidence type="ECO:0000313" key="2">
    <source>
        <dbReference type="Proteomes" id="UP001454036"/>
    </source>
</evidence>
<comment type="caution">
    <text evidence="1">The sequence shown here is derived from an EMBL/GenBank/DDBJ whole genome shotgun (WGS) entry which is preliminary data.</text>
</comment>
<keyword evidence="2" id="KW-1185">Reference proteome</keyword>
<gene>
    <name evidence="1" type="ORF">LIER_37081</name>
</gene>
<dbReference type="Proteomes" id="UP001454036">
    <property type="component" value="Unassembled WGS sequence"/>
</dbReference>
<dbReference type="AlphaFoldDB" id="A0AAV3PF13"/>
<reference evidence="1 2" key="1">
    <citation type="submission" date="2024-01" db="EMBL/GenBank/DDBJ databases">
        <title>The complete chloroplast genome sequence of Lithospermum erythrorhizon: insights into the phylogenetic relationship among Boraginaceae species and the maternal lineages of purple gromwells.</title>
        <authorList>
            <person name="Okada T."/>
            <person name="Watanabe K."/>
        </authorList>
    </citation>
    <scope>NUCLEOTIDE SEQUENCE [LARGE SCALE GENOMIC DNA]</scope>
</reference>
<accession>A0AAV3PF13</accession>
<evidence type="ECO:0000313" key="1">
    <source>
        <dbReference type="EMBL" id="GAA0150234.1"/>
    </source>
</evidence>